<organism evidence="8">
    <name type="scientific">Ixodes ricinus</name>
    <name type="common">Common tick</name>
    <name type="synonym">Acarus ricinus</name>
    <dbReference type="NCBI Taxonomy" id="34613"/>
    <lineage>
        <taxon>Eukaryota</taxon>
        <taxon>Metazoa</taxon>
        <taxon>Ecdysozoa</taxon>
        <taxon>Arthropoda</taxon>
        <taxon>Chelicerata</taxon>
        <taxon>Arachnida</taxon>
        <taxon>Acari</taxon>
        <taxon>Parasitiformes</taxon>
        <taxon>Ixodida</taxon>
        <taxon>Ixodoidea</taxon>
        <taxon>Ixodidae</taxon>
        <taxon>Ixodinae</taxon>
        <taxon>Ixodes</taxon>
    </lineage>
</organism>
<evidence type="ECO:0000256" key="7">
    <source>
        <dbReference type="SAM" id="SignalP"/>
    </source>
</evidence>
<dbReference type="GO" id="GO:0005802">
    <property type="term" value="C:trans-Golgi network"/>
    <property type="evidence" value="ECO:0007669"/>
    <property type="project" value="TreeGrafter"/>
</dbReference>
<evidence type="ECO:0000256" key="1">
    <source>
        <dbReference type="ARBA" id="ARBA00004167"/>
    </source>
</evidence>
<proteinExistence type="predicted"/>
<dbReference type="PANTHER" id="PTHR15071">
    <property type="entry name" value="MANNOSE-6-PHOSPHATE RECEPTOR FAMILY MEMBER"/>
    <property type="match status" value="1"/>
</dbReference>
<keyword evidence="2 6" id="KW-0812">Transmembrane</keyword>
<dbReference type="PANTHER" id="PTHR15071:SF0">
    <property type="entry name" value="MANNOSE 6-PHOSPHATE RECEPTOR-LIKE PROTEIN 1"/>
    <property type="match status" value="1"/>
</dbReference>
<protein>
    <submittedName>
        <fullName evidence="8">Putative autophagy-related protein 27</fullName>
    </submittedName>
</protein>
<keyword evidence="5 6" id="KW-0472">Membrane</keyword>
<accession>A0A147BJ33</accession>
<dbReference type="InterPro" id="IPR018939">
    <property type="entry name" value="Autophagy-rel_prot_27"/>
</dbReference>
<sequence>MNRLRFAVQAVAVFWFCEAVGPAAAENCKLEGGYRYESLLSAVWYAEPDKDKCEVKSNTGGCSWYLQFCNSLKVNPCGPNTACEVGSTMHDPQTLGTFKNLTSNGYDSFVAHFESEPNRNVSVTKCQGILKTNLVFKCDAAKGISIGNDTLLAKLPFDGIKGSDDCERNLTVPFSGACGTKPAAASAGLSAGSVLLILFFVGVLLYLVGGVILKHNSGARGWEMLPHQQFWSELPSLIVEGCVYFVKLVTCQATSGTGANRSYDDI</sequence>
<evidence type="ECO:0000256" key="2">
    <source>
        <dbReference type="ARBA" id="ARBA00022692"/>
    </source>
</evidence>
<dbReference type="GO" id="GO:0000139">
    <property type="term" value="C:Golgi membrane"/>
    <property type="evidence" value="ECO:0007669"/>
    <property type="project" value="UniProtKB-SubCell"/>
</dbReference>
<dbReference type="AlphaFoldDB" id="A0A147BJ33"/>
<evidence type="ECO:0000256" key="3">
    <source>
        <dbReference type="ARBA" id="ARBA00022729"/>
    </source>
</evidence>
<evidence type="ECO:0000256" key="6">
    <source>
        <dbReference type="SAM" id="Phobius"/>
    </source>
</evidence>
<comment type="subcellular location">
    <subcellularLocation>
        <location evidence="1">Membrane</location>
        <topology evidence="1">Single-pass membrane protein</topology>
    </subcellularLocation>
</comment>
<feature type="signal peptide" evidence="7">
    <location>
        <begin position="1"/>
        <end position="25"/>
    </location>
</feature>
<evidence type="ECO:0000256" key="5">
    <source>
        <dbReference type="ARBA" id="ARBA00023136"/>
    </source>
</evidence>
<dbReference type="Pfam" id="PF09451">
    <property type="entry name" value="ATG27"/>
    <property type="match status" value="1"/>
</dbReference>
<evidence type="ECO:0000313" key="8">
    <source>
        <dbReference type="EMBL" id="JAR90325.1"/>
    </source>
</evidence>
<reference evidence="8" key="1">
    <citation type="journal article" date="2018" name="PLoS Negl. Trop. Dis.">
        <title>Sialome diversity of ticks revealed by RNAseq of single tick salivary glands.</title>
        <authorList>
            <person name="Perner J."/>
            <person name="Kropackova S."/>
            <person name="Kopacek P."/>
            <person name="Ribeiro J.M."/>
        </authorList>
    </citation>
    <scope>NUCLEOTIDE SEQUENCE</scope>
    <source>
        <strain evidence="8">Siblings of single egg batch collected in Ceske Budejovice</strain>
        <tissue evidence="8">Salivary glands</tissue>
    </source>
</reference>
<feature type="chain" id="PRO_5007542652" evidence="7">
    <location>
        <begin position="26"/>
        <end position="266"/>
    </location>
</feature>
<evidence type="ECO:0000256" key="4">
    <source>
        <dbReference type="ARBA" id="ARBA00022989"/>
    </source>
</evidence>
<feature type="transmembrane region" description="Helical" evidence="6">
    <location>
        <begin position="191"/>
        <end position="213"/>
    </location>
</feature>
<keyword evidence="3 7" id="KW-0732">Signal</keyword>
<name>A0A147BJ33_IXORI</name>
<dbReference type="EMBL" id="GEGO01005079">
    <property type="protein sequence ID" value="JAR90325.1"/>
    <property type="molecule type" value="Transcribed_RNA"/>
</dbReference>
<keyword evidence="4 6" id="KW-1133">Transmembrane helix</keyword>